<sequence length="49" mass="5497">MACYCAQLGQLDAAQEHLDKSYELGDAKQIKLMALDDEDLKPLWEGEAK</sequence>
<proteinExistence type="predicted"/>
<protein>
    <recommendedName>
        <fullName evidence="2">MalT-like TPR region domain-containing protein</fullName>
    </recommendedName>
</protein>
<gene>
    <name evidence="1" type="ORF">METZ01_LOCUS432635</name>
</gene>
<evidence type="ECO:0008006" key="2">
    <source>
        <dbReference type="Google" id="ProtNLM"/>
    </source>
</evidence>
<accession>A0A382YAB4</accession>
<dbReference type="AlphaFoldDB" id="A0A382YAB4"/>
<dbReference type="EMBL" id="UINC01173917">
    <property type="protein sequence ID" value="SVD79781.1"/>
    <property type="molecule type" value="Genomic_DNA"/>
</dbReference>
<organism evidence="1">
    <name type="scientific">marine metagenome</name>
    <dbReference type="NCBI Taxonomy" id="408172"/>
    <lineage>
        <taxon>unclassified sequences</taxon>
        <taxon>metagenomes</taxon>
        <taxon>ecological metagenomes</taxon>
    </lineage>
</organism>
<name>A0A382YAB4_9ZZZZ</name>
<evidence type="ECO:0000313" key="1">
    <source>
        <dbReference type="EMBL" id="SVD79781.1"/>
    </source>
</evidence>
<reference evidence="1" key="1">
    <citation type="submission" date="2018-05" db="EMBL/GenBank/DDBJ databases">
        <authorList>
            <person name="Lanie J.A."/>
            <person name="Ng W.-L."/>
            <person name="Kazmierczak K.M."/>
            <person name="Andrzejewski T.M."/>
            <person name="Davidsen T.M."/>
            <person name="Wayne K.J."/>
            <person name="Tettelin H."/>
            <person name="Glass J.I."/>
            <person name="Rusch D."/>
            <person name="Podicherti R."/>
            <person name="Tsui H.-C.T."/>
            <person name="Winkler M.E."/>
        </authorList>
    </citation>
    <scope>NUCLEOTIDE SEQUENCE</scope>
</reference>